<evidence type="ECO:0000313" key="1">
    <source>
        <dbReference type="EMBL" id="CAB1423083.1"/>
    </source>
</evidence>
<gene>
    <name evidence="1" type="ORF">PLEPLA_LOCUS11001</name>
</gene>
<reference evidence="1" key="1">
    <citation type="submission" date="2020-03" db="EMBL/GenBank/DDBJ databases">
        <authorList>
            <person name="Weist P."/>
        </authorList>
    </citation>
    <scope>NUCLEOTIDE SEQUENCE</scope>
</reference>
<organism evidence="1 2">
    <name type="scientific">Pleuronectes platessa</name>
    <name type="common">European plaice</name>
    <dbReference type="NCBI Taxonomy" id="8262"/>
    <lineage>
        <taxon>Eukaryota</taxon>
        <taxon>Metazoa</taxon>
        <taxon>Chordata</taxon>
        <taxon>Craniata</taxon>
        <taxon>Vertebrata</taxon>
        <taxon>Euteleostomi</taxon>
        <taxon>Actinopterygii</taxon>
        <taxon>Neopterygii</taxon>
        <taxon>Teleostei</taxon>
        <taxon>Neoteleostei</taxon>
        <taxon>Acanthomorphata</taxon>
        <taxon>Carangaria</taxon>
        <taxon>Pleuronectiformes</taxon>
        <taxon>Pleuronectoidei</taxon>
        <taxon>Pleuronectidae</taxon>
        <taxon>Pleuronectes</taxon>
    </lineage>
</organism>
<protein>
    <submittedName>
        <fullName evidence="1">Uncharacterized protein</fullName>
    </submittedName>
</protein>
<keyword evidence="2" id="KW-1185">Reference proteome</keyword>
<evidence type="ECO:0000313" key="2">
    <source>
        <dbReference type="Proteomes" id="UP001153269"/>
    </source>
</evidence>
<dbReference type="Proteomes" id="UP001153269">
    <property type="component" value="Unassembled WGS sequence"/>
</dbReference>
<comment type="caution">
    <text evidence="1">The sequence shown here is derived from an EMBL/GenBank/DDBJ whole genome shotgun (WGS) entry which is preliminary data.</text>
</comment>
<name>A0A9N7U1Y3_PLEPL</name>
<sequence>MGDQLAFDGVRQAWQFLIRVLQVGRKTPVLGAAPEIQSNKFMVLHSRRLQGGGDINRASQQVPLPHWSSPTSPSCSVVSGAPAAGGAGGEVCEPDEASQRKQEGACSCGSFVDSLLVPVCGSHYHHHIPLPIMPHSFNNTNIKTSTIDLHTPDSYRTMELSREQISTKAAQKSRALRAEIYF</sequence>
<dbReference type="AlphaFoldDB" id="A0A9N7U1Y3"/>
<proteinExistence type="predicted"/>
<dbReference type="EMBL" id="CADEAL010000634">
    <property type="protein sequence ID" value="CAB1423083.1"/>
    <property type="molecule type" value="Genomic_DNA"/>
</dbReference>
<accession>A0A9N7U1Y3</accession>